<accession>A0ABM9N9H4</accession>
<proteinExistence type="predicted"/>
<dbReference type="InterPro" id="IPR011969">
    <property type="entry name" value="Clan_AA_Asp_peptidase_C"/>
</dbReference>
<dbReference type="EMBL" id="CAWVOK010000034">
    <property type="protein sequence ID" value="CAK8163578.1"/>
    <property type="molecule type" value="Genomic_DNA"/>
</dbReference>
<dbReference type="RefSeq" id="WP_338364921.1">
    <property type="nucleotide sequence ID" value="NZ_CAWVOK010000034.1"/>
</dbReference>
<keyword evidence="1" id="KW-0472">Membrane</keyword>
<dbReference type="InterPro" id="IPR021109">
    <property type="entry name" value="Peptidase_aspartic_dom_sf"/>
</dbReference>
<dbReference type="Pfam" id="PF13975">
    <property type="entry name" value="gag-asp_proteas"/>
    <property type="match status" value="1"/>
</dbReference>
<dbReference type="NCBIfam" id="TIGR02281">
    <property type="entry name" value="clan_AA_DTGA"/>
    <property type="match status" value="1"/>
</dbReference>
<evidence type="ECO:0000256" key="1">
    <source>
        <dbReference type="SAM" id="Phobius"/>
    </source>
</evidence>
<gene>
    <name evidence="2" type="ORF">CAXC1_80036</name>
</gene>
<evidence type="ECO:0000313" key="2">
    <source>
        <dbReference type="EMBL" id="CAK8163578.1"/>
    </source>
</evidence>
<comment type="caution">
    <text evidence="2">The sequence shown here is derived from an EMBL/GenBank/DDBJ whole genome shotgun (WGS) entry which is preliminary data.</text>
</comment>
<keyword evidence="1" id="KW-1133">Transmembrane helix</keyword>
<keyword evidence="2" id="KW-0378">Hydrolase</keyword>
<feature type="transmembrane region" description="Helical" evidence="1">
    <location>
        <begin position="6"/>
        <end position="25"/>
    </location>
</feature>
<sequence length="193" mass="21474">MNKIIIIVSVVAVTLYYFFTFKLWLRFNKKTLSYAAAWLVIIFLSIILYVHKSSVLNNSLVAAISPSKGYHTLREAVYYKANDGHFYIDAFVGRVKIKFIVDTGASGIAITPDDAIRLGVSLSSLHFTEDYETASGTTRAAPAVIPMMRIGDFVLKDVKVSINESPSSISLMGMSVLERFNIHISNEKIILSQ</sequence>
<keyword evidence="2" id="KW-0645">Protease</keyword>
<keyword evidence="1" id="KW-0812">Transmembrane</keyword>
<organism evidence="2 3">
    <name type="scientific">Candidatus Xenohaliotis californiensis</name>
    <dbReference type="NCBI Taxonomy" id="84677"/>
    <lineage>
        <taxon>Bacteria</taxon>
        <taxon>Pseudomonadati</taxon>
        <taxon>Pseudomonadota</taxon>
        <taxon>Alphaproteobacteria</taxon>
        <taxon>Rickettsiales</taxon>
        <taxon>Anaplasmataceae</taxon>
        <taxon>Candidatus Xenohaliotis</taxon>
    </lineage>
</organism>
<dbReference type="Gene3D" id="2.40.70.10">
    <property type="entry name" value="Acid Proteases"/>
    <property type="match status" value="1"/>
</dbReference>
<keyword evidence="3" id="KW-1185">Reference proteome</keyword>
<protein>
    <submittedName>
        <fullName evidence="2">Aspartyl protease family protein</fullName>
    </submittedName>
</protein>
<feature type="transmembrane region" description="Helical" evidence="1">
    <location>
        <begin position="32"/>
        <end position="50"/>
    </location>
</feature>
<dbReference type="Proteomes" id="UP001314181">
    <property type="component" value="Unassembled WGS sequence"/>
</dbReference>
<dbReference type="CDD" id="cd05483">
    <property type="entry name" value="retropepsin_like_bacteria"/>
    <property type="match status" value="1"/>
</dbReference>
<dbReference type="GO" id="GO:0006508">
    <property type="term" value="P:proteolysis"/>
    <property type="evidence" value="ECO:0007669"/>
    <property type="project" value="UniProtKB-KW"/>
</dbReference>
<dbReference type="InterPro" id="IPR034122">
    <property type="entry name" value="Retropepsin-like_bacterial"/>
</dbReference>
<dbReference type="SUPFAM" id="SSF50630">
    <property type="entry name" value="Acid proteases"/>
    <property type="match status" value="1"/>
</dbReference>
<dbReference type="GO" id="GO:0008233">
    <property type="term" value="F:peptidase activity"/>
    <property type="evidence" value="ECO:0007669"/>
    <property type="project" value="UniProtKB-KW"/>
</dbReference>
<evidence type="ECO:0000313" key="3">
    <source>
        <dbReference type="Proteomes" id="UP001314181"/>
    </source>
</evidence>
<name>A0ABM9N9H4_9RICK</name>
<reference evidence="2 3" key="1">
    <citation type="submission" date="2024-01" db="EMBL/GenBank/DDBJ databases">
        <authorList>
            <person name="Kunselman E."/>
        </authorList>
    </citation>
    <scope>NUCLEOTIDE SEQUENCE [LARGE SCALE GENOMIC DNA]</scope>
    <source>
        <strain evidence="2">2 abalone samples</strain>
    </source>
</reference>